<comment type="similarity">
    <text evidence="1">Belongs to the phosphate/phosphite/phosphonate binding protein family.</text>
</comment>
<evidence type="ECO:0000256" key="3">
    <source>
        <dbReference type="SAM" id="SignalP"/>
    </source>
</evidence>
<feature type="signal peptide" evidence="3">
    <location>
        <begin position="1"/>
        <end position="26"/>
    </location>
</feature>
<dbReference type="RefSeq" id="WP_382236196.1">
    <property type="nucleotide sequence ID" value="NZ_JBHTCC010000004.1"/>
</dbReference>
<dbReference type="Gene3D" id="3.40.190.10">
    <property type="entry name" value="Periplasmic binding protein-like II"/>
    <property type="match status" value="2"/>
</dbReference>
<evidence type="ECO:0000256" key="2">
    <source>
        <dbReference type="ARBA" id="ARBA00022729"/>
    </source>
</evidence>
<comment type="caution">
    <text evidence="4">The sequence shown here is derived from an EMBL/GenBank/DDBJ whole genome shotgun (WGS) entry which is preliminary data.</text>
</comment>
<name>A0ABW2JA40_9BURK</name>
<keyword evidence="2 3" id="KW-0732">Signal</keyword>
<evidence type="ECO:0000256" key="1">
    <source>
        <dbReference type="ARBA" id="ARBA00007162"/>
    </source>
</evidence>
<accession>A0ABW2JA40</accession>
<keyword evidence="5" id="KW-1185">Reference proteome</keyword>
<protein>
    <submittedName>
        <fullName evidence="4">Phosphate/phosphite/phosphonate ABC transporter substrate-binding protein</fullName>
    </submittedName>
</protein>
<dbReference type="InterPro" id="IPR005770">
    <property type="entry name" value="PhnD"/>
</dbReference>
<proteinExistence type="inferred from homology"/>
<dbReference type="Proteomes" id="UP001596379">
    <property type="component" value="Unassembled WGS sequence"/>
</dbReference>
<dbReference type="NCBIfam" id="TIGR01098">
    <property type="entry name" value="3A0109s03R"/>
    <property type="match status" value="1"/>
</dbReference>
<organism evidence="4 5">
    <name type="scientific">Herminiimonas aquatilis</name>
    <dbReference type="NCBI Taxonomy" id="345342"/>
    <lineage>
        <taxon>Bacteria</taxon>
        <taxon>Pseudomonadati</taxon>
        <taxon>Pseudomonadota</taxon>
        <taxon>Betaproteobacteria</taxon>
        <taxon>Burkholderiales</taxon>
        <taxon>Oxalobacteraceae</taxon>
        <taxon>Herminiimonas</taxon>
    </lineage>
</organism>
<dbReference type="Pfam" id="PF12974">
    <property type="entry name" value="Phosphonate-bd"/>
    <property type="match status" value="1"/>
</dbReference>
<dbReference type="EMBL" id="JBHTCC010000004">
    <property type="protein sequence ID" value="MFC7299760.1"/>
    <property type="molecule type" value="Genomic_DNA"/>
</dbReference>
<sequence length="292" mass="32118">MLNARRFLQPLFVSLTLLICISIAQAAECERPARLQFSLIPQSDVPTEIAALQPLFEELQLAIGMPVDVVMPSSYGSVIEGLLAGTVDMARLGPAAYISAKKQDAGITPFATVARKNGAQTASDTFYHSVLIVRKDSPYKTIASLRDKKLILVDPDSTSGALIPRHVFSRQIGVPLEKYFSQVVYSGAHDQSLSNLIKNRVDAAFVSSTNLAIQVEGGKSKNEDFRTLWTSKPIPRNPFVLRSQLCADLKRKIITVFLSQGGNANKNLMRSLNVTRFVPVSDKDYQILRDLP</sequence>
<dbReference type="CDD" id="cd01071">
    <property type="entry name" value="PBP2_PhnD_like"/>
    <property type="match status" value="1"/>
</dbReference>
<dbReference type="PANTHER" id="PTHR35841:SF1">
    <property type="entry name" value="PHOSPHONATES-BINDING PERIPLASMIC PROTEIN"/>
    <property type="match status" value="1"/>
</dbReference>
<gene>
    <name evidence="4" type="ORF">ACFQO0_15060</name>
</gene>
<evidence type="ECO:0000313" key="4">
    <source>
        <dbReference type="EMBL" id="MFC7299760.1"/>
    </source>
</evidence>
<dbReference type="SUPFAM" id="SSF53850">
    <property type="entry name" value="Periplasmic binding protein-like II"/>
    <property type="match status" value="1"/>
</dbReference>
<dbReference type="PANTHER" id="PTHR35841">
    <property type="entry name" value="PHOSPHONATES-BINDING PERIPLASMIC PROTEIN"/>
    <property type="match status" value="1"/>
</dbReference>
<evidence type="ECO:0000313" key="5">
    <source>
        <dbReference type="Proteomes" id="UP001596379"/>
    </source>
</evidence>
<reference evidence="5" key="1">
    <citation type="journal article" date="2019" name="Int. J. Syst. Evol. Microbiol.">
        <title>The Global Catalogue of Microorganisms (GCM) 10K type strain sequencing project: providing services to taxonomists for standard genome sequencing and annotation.</title>
        <authorList>
            <consortium name="The Broad Institute Genomics Platform"/>
            <consortium name="The Broad Institute Genome Sequencing Center for Infectious Disease"/>
            <person name="Wu L."/>
            <person name="Ma J."/>
        </authorList>
    </citation>
    <scope>NUCLEOTIDE SEQUENCE [LARGE SCALE GENOMIC DNA]</scope>
    <source>
        <strain evidence="5">CCUG 36956</strain>
    </source>
</reference>
<feature type="chain" id="PRO_5046243068" evidence="3">
    <location>
        <begin position="27"/>
        <end position="292"/>
    </location>
</feature>